<dbReference type="Proteomes" id="UP001057402">
    <property type="component" value="Chromosome 7"/>
</dbReference>
<protein>
    <submittedName>
        <fullName evidence="1">Uncharacterized protein</fullName>
    </submittedName>
</protein>
<accession>A0ACB9NYA4</accession>
<evidence type="ECO:0000313" key="1">
    <source>
        <dbReference type="EMBL" id="KAI4339230.1"/>
    </source>
</evidence>
<proteinExistence type="predicted"/>
<dbReference type="EMBL" id="CM042886">
    <property type="protein sequence ID" value="KAI4339230.1"/>
    <property type="molecule type" value="Genomic_DNA"/>
</dbReference>
<comment type="caution">
    <text evidence="1">The sequence shown here is derived from an EMBL/GenBank/DDBJ whole genome shotgun (WGS) entry which is preliminary data.</text>
</comment>
<name>A0ACB9NYA4_9MYRT</name>
<reference evidence="2" key="1">
    <citation type="journal article" date="2023" name="Front. Plant Sci.">
        <title>Chromosomal-level genome assembly of Melastoma candidum provides insights into trichome evolution.</title>
        <authorList>
            <person name="Zhong Y."/>
            <person name="Wu W."/>
            <person name="Sun C."/>
            <person name="Zou P."/>
            <person name="Liu Y."/>
            <person name="Dai S."/>
            <person name="Zhou R."/>
        </authorList>
    </citation>
    <scope>NUCLEOTIDE SEQUENCE [LARGE SCALE GENOMIC DNA]</scope>
</reference>
<keyword evidence="2" id="KW-1185">Reference proteome</keyword>
<gene>
    <name evidence="1" type="ORF">MLD38_024192</name>
</gene>
<evidence type="ECO:0000313" key="2">
    <source>
        <dbReference type="Proteomes" id="UP001057402"/>
    </source>
</evidence>
<organism evidence="1 2">
    <name type="scientific">Melastoma candidum</name>
    <dbReference type="NCBI Taxonomy" id="119954"/>
    <lineage>
        <taxon>Eukaryota</taxon>
        <taxon>Viridiplantae</taxon>
        <taxon>Streptophyta</taxon>
        <taxon>Embryophyta</taxon>
        <taxon>Tracheophyta</taxon>
        <taxon>Spermatophyta</taxon>
        <taxon>Magnoliopsida</taxon>
        <taxon>eudicotyledons</taxon>
        <taxon>Gunneridae</taxon>
        <taxon>Pentapetalae</taxon>
        <taxon>rosids</taxon>
        <taxon>malvids</taxon>
        <taxon>Myrtales</taxon>
        <taxon>Melastomataceae</taxon>
        <taxon>Melastomatoideae</taxon>
        <taxon>Melastomateae</taxon>
        <taxon>Melastoma</taxon>
    </lineage>
</organism>
<sequence length="497" mass="54512">MLDLNLKALISTSSSSSSSSCRWNAAAGGLELPKPADEDSGLSNSSIVNAEEANAPDDDDYVSLMAFDFMTPKREAREEEVGGEMVTRQFFPVVDGGGGGEDCRRFGMGGMARPQWLYLSSGDSQGEPGLMLHQQHQIQMQPPPHQPVRKSRRGPRSRSSQYRGVTFYRRTGRWESHIWDCGKQVYLGGFDTAYAAARAYDRAAIKFRGVDADINFSVSDYEEDMKQMLNLNKEEFVHVLRRQTTGFSRAASKYRGASLQKFGGRWDPRMGQFFGKRPFDKALPKQEPGIYEGQIVFNADNIGRSGQNLDLSLGMSPTLIPIHSKVVENKKEHFQWTGGREEPGRPSLQEFPTVGCSSAVPKSGGTANSTMPPKRPPIWSPMYQAILPNYEVTKPPLRQVAVAEKRVEQISSSSSSRLPSYQWPSHGSNVTTGSHSAPYAVLMFASNNLNSAASSGFSSPTTTTPPPYLATTSASALPPSKNGFHATTTGGYYSFRG</sequence>